<proteinExistence type="predicted"/>
<protein>
    <submittedName>
        <fullName evidence="1">Uncharacterized protein</fullName>
    </submittedName>
</protein>
<accession>A0A6J7X6H9</accession>
<gene>
    <name evidence="1" type="ORF">UFOVP379_39</name>
</gene>
<dbReference type="EMBL" id="LR798307">
    <property type="protein sequence ID" value="CAB5222873.1"/>
    <property type="molecule type" value="Genomic_DNA"/>
</dbReference>
<reference evidence="1" key="1">
    <citation type="submission" date="2020-05" db="EMBL/GenBank/DDBJ databases">
        <authorList>
            <person name="Chiriac C."/>
            <person name="Salcher M."/>
            <person name="Ghai R."/>
            <person name="Kavagutti S V."/>
        </authorList>
    </citation>
    <scope>NUCLEOTIDE SEQUENCE</scope>
</reference>
<organism evidence="1">
    <name type="scientific">uncultured Caudovirales phage</name>
    <dbReference type="NCBI Taxonomy" id="2100421"/>
    <lineage>
        <taxon>Viruses</taxon>
        <taxon>Duplodnaviria</taxon>
        <taxon>Heunggongvirae</taxon>
        <taxon>Uroviricota</taxon>
        <taxon>Caudoviricetes</taxon>
        <taxon>Peduoviridae</taxon>
        <taxon>Maltschvirus</taxon>
        <taxon>Maltschvirus maltsch</taxon>
    </lineage>
</organism>
<sequence length="54" mass="6311">MIYFEHNQPHYFVWPVLALGLDDEFWIGIGWLNFEIGWRNGDGGWGDEARGEQA</sequence>
<name>A0A6J7X6H9_9CAUD</name>
<evidence type="ECO:0000313" key="1">
    <source>
        <dbReference type="EMBL" id="CAB5222873.1"/>
    </source>
</evidence>